<evidence type="ECO:0000313" key="3">
    <source>
        <dbReference type="Proteomes" id="UP000007266"/>
    </source>
</evidence>
<organism evidence="2 3">
    <name type="scientific">Tribolium castaneum</name>
    <name type="common">Red flour beetle</name>
    <dbReference type="NCBI Taxonomy" id="7070"/>
    <lineage>
        <taxon>Eukaryota</taxon>
        <taxon>Metazoa</taxon>
        <taxon>Ecdysozoa</taxon>
        <taxon>Arthropoda</taxon>
        <taxon>Hexapoda</taxon>
        <taxon>Insecta</taxon>
        <taxon>Pterygota</taxon>
        <taxon>Neoptera</taxon>
        <taxon>Endopterygota</taxon>
        <taxon>Coleoptera</taxon>
        <taxon>Polyphaga</taxon>
        <taxon>Cucujiformia</taxon>
        <taxon>Tenebrionidae</taxon>
        <taxon>Tenebrionidae incertae sedis</taxon>
        <taxon>Tribolium</taxon>
    </lineage>
</organism>
<evidence type="ECO:0000313" key="2">
    <source>
        <dbReference type="EMBL" id="EFA03985.1"/>
    </source>
</evidence>
<sequence length="187" mass="21802">MGWYAEVIFLFLIQYVIATTGVLHNINLPPNFLDEGVHQSQDTIEDEMTPLLVNQYEDFKYQQLGKILANVLLQPWPKGVSPILYVEDISSANLHEQTPVNSDTAEIDDINNLPLKRSRYYRKYPWKRQNSRYDAENRYLCQPTKEDVFRLLVALHEARQGNRGQVINFCNRRRPASAVFTNIRFLG</sequence>
<keyword evidence="1" id="KW-0732">Signal</keyword>
<gene>
    <name evidence="2" type="primary">AUGUSTUS-3.0.2_14134</name>
    <name evidence="2" type="ORF">TcasGA2_TC014134</name>
</gene>
<evidence type="ECO:0000256" key="1">
    <source>
        <dbReference type="SAM" id="SignalP"/>
    </source>
</evidence>
<dbReference type="eggNOG" id="ENOG502S7HI">
    <property type="taxonomic scope" value="Eukaryota"/>
</dbReference>
<proteinExistence type="predicted"/>
<dbReference type="HOGENOM" id="CLU_1449481_0_0_1"/>
<dbReference type="AlphaFoldDB" id="D6WKF4"/>
<reference evidence="2 3" key="2">
    <citation type="journal article" date="2010" name="Nucleic Acids Res.">
        <title>BeetleBase in 2010: revisions to provide comprehensive genomic information for Tribolium castaneum.</title>
        <authorList>
            <person name="Kim H.S."/>
            <person name="Murphy T."/>
            <person name="Xia J."/>
            <person name="Caragea D."/>
            <person name="Park Y."/>
            <person name="Beeman R.W."/>
            <person name="Lorenzen M.D."/>
            <person name="Butcher S."/>
            <person name="Manak J.R."/>
            <person name="Brown S.J."/>
        </authorList>
    </citation>
    <scope>GENOME REANNOTATION</scope>
    <source>
        <strain evidence="2 3">Georgia GA2</strain>
    </source>
</reference>
<dbReference type="EMBL" id="KQ971342">
    <property type="protein sequence ID" value="EFA03985.1"/>
    <property type="molecule type" value="Genomic_DNA"/>
</dbReference>
<feature type="signal peptide" evidence="1">
    <location>
        <begin position="1"/>
        <end position="18"/>
    </location>
</feature>
<keyword evidence="3" id="KW-1185">Reference proteome</keyword>
<protein>
    <submittedName>
        <fullName evidence="2">Uncharacterized protein</fullName>
    </submittedName>
</protein>
<dbReference type="InParanoid" id="D6WKF4"/>
<dbReference type="Proteomes" id="UP000007266">
    <property type="component" value="Linkage group 5"/>
</dbReference>
<reference evidence="2 3" key="1">
    <citation type="journal article" date="2008" name="Nature">
        <title>The genome of the model beetle and pest Tribolium castaneum.</title>
        <authorList>
            <consortium name="Tribolium Genome Sequencing Consortium"/>
            <person name="Richards S."/>
            <person name="Gibbs R.A."/>
            <person name="Weinstock G.M."/>
            <person name="Brown S.J."/>
            <person name="Denell R."/>
            <person name="Beeman R.W."/>
            <person name="Gibbs R."/>
            <person name="Beeman R.W."/>
            <person name="Brown S.J."/>
            <person name="Bucher G."/>
            <person name="Friedrich M."/>
            <person name="Grimmelikhuijzen C.J."/>
            <person name="Klingler M."/>
            <person name="Lorenzen M."/>
            <person name="Richards S."/>
            <person name="Roth S."/>
            <person name="Schroder R."/>
            <person name="Tautz D."/>
            <person name="Zdobnov E.M."/>
            <person name="Muzny D."/>
            <person name="Gibbs R.A."/>
            <person name="Weinstock G.M."/>
            <person name="Attaway T."/>
            <person name="Bell S."/>
            <person name="Buhay C.J."/>
            <person name="Chandrabose M.N."/>
            <person name="Chavez D."/>
            <person name="Clerk-Blankenburg K.P."/>
            <person name="Cree A."/>
            <person name="Dao M."/>
            <person name="Davis C."/>
            <person name="Chacko J."/>
            <person name="Dinh H."/>
            <person name="Dugan-Rocha S."/>
            <person name="Fowler G."/>
            <person name="Garner T.T."/>
            <person name="Garnes J."/>
            <person name="Gnirke A."/>
            <person name="Hawes A."/>
            <person name="Hernandez J."/>
            <person name="Hines S."/>
            <person name="Holder M."/>
            <person name="Hume J."/>
            <person name="Jhangiani S.N."/>
            <person name="Joshi V."/>
            <person name="Khan Z.M."/>
            <person name="Jackson L."/>
            <person name="Kovar C."/>
            <person name="Kowis A."/>
            <person name="Lee S."/>
            <person name="Lewis L.R."/>
            <person name="Margolis J."/>
            <person name="Morgan M."/>
            <person name="Nazareth L.V."/>
            <person name="Nguyen N."/>
            <person name="Okwuonu G."/>
            <person name="Parker D."/>
            <person name="Richards S."/>
            <person name="Ruiz S.J."/>
            <person name="Santibanez J."/>
            <person name="Savard J."/>
            <person name="Scherer S.E."/>
            <person name="Schneider B."/>
            <person name="Sodergren E."/>
            <person name="Tautz D."/>
            <person name="Vattahil S."/>
            <person name="Villasana D."/>
            <person name="White C.S."/>
            <person name="Wright R."/>
            <person name="Park Y."/>
            <person name="Beeman R.W."/>
            <person name="Lord J."/>
            <person name="Oppert B."/>
            <person name="Lorenzen M."/>
            <person name="Brown S."/>
            <person name="Wang L."/>
            <person name="Savard J."/>
            <person name="Tautz D."/>
            <person name="Richards S."/>
            <person name="Weinstock G."/>
            <person name="Gibbs R.A."/>
            <person name="Liu Y."/>
            <person name="Worley K."/>
            <person name="Weinstock G."/>
            <person name="Elsik C.G."/>
            <person name="Reese J.T."/>
            <person name="Elhaik E."/>
            <person name="Landan G."/>
            <person name="Graur D."/>
            <person name="Arensburger P."/>
            <person name="Atkinson P."/>
            <person name="Beeman R.W."/>
            <person name="Beidler J."/>
            <person name="Brown S.J."/>
            <person name="Demuth J.P."/>
            <person name="Drury D.W."/>
            <person name="Du Y.Z."/>
            <person name="Fujiwara H."/>
            <person name="Lorenzen M."/>
            <person name="Maselli V."/>
            <person name="Osanai M."/>
            <person name="Park Y."/>
            <person name="Robertson H.M."/>
            <person name="Tu Z."/>
            <person name="Wang J.J."/>
            <person name="Wang S."/>
            <person name="Richards S."/>
            <person name="Song H."/>
            <person name="Zhang L."/>
            <person name="Sodergren E."/>
            <person name="Werner D."/>
            <person name="Stanke M."/>
            <person name="Morgenstern B."/>
            <person name="Solovyev V."/>
            <person name="Kosarev P."/>
            <person name="Brown G."/>
            <person name="Chen H.C."/>
            <person name="Ermolaeva O."/>
            <person name="Hlavina W."/>
            <person name="Kapustin Y."/>
            <person name="Kiryutin B."/>
            <person name="Kitts P."/>
            <person name="Maglott D."/>
            <person name="Pruitt K."/>
            <person name="Sapojnikov V."/>
            <person name="Souvorov A."/>
            <person name="Mackey A.J."/>
            <person name="Waterhouse R.M."/>
            <person name="Wyder S."/>
            <person name="Zdobnov E.M."/>
            <person name="Zdobnov E.M."/>
            <person name="Wyder S."/>
            <person name="Kriventseva E.V."/>
            <person name="Kadowaki T."/>
            <person name="Bork P."/>
            <person name="Aranda M."/>
            <person name="Bao R."/>
            <person name="Beermann A."/>
            <person name="Berns N."/>
            <person name="Bolognesi R."/>
            <person name="Bonneton F."/>
            <person name="Bopp D."/>
            <person name="Brown S.J."/>
            <person name="Bucher G."/>
            <person name="Butts T."/>
            <person name="Chaumot A."/>
            <person name="Denell R.E."/>
            <person name="Ferrier D.E."/>
            <person name="Friedrich M."/>
            <person name="Gordon C.M."/>
            <person name="Jindra M."/>
            <person name="Klingler M."/>
            <person name="Lan Q."/>
            <person name="Lattorff H.M."/>
            <person name="Laudet V."/>
            <person name="von Levetsow C."/>
            <person name="Liu Z."/>
            <person name="Lutz R."/>
            <person name="Lynch J.A."/>
            <person name="da Fonseca R.N."/>
            <person name="Posnien N."/>
            <person name="Reuter R."/>
            <person name="Roth S."/>
            <person name="Savard J."/>
            <person name="Schinko J.B."/>
            <person name="Schmitt C."/>
            <person name="Schoppmeier M."/>
            <person name="Schroder R."/>
            <person name="Shippy T.D."/>
            <person name="Simonnet F."/>
            <person name="Marques-Souza H."/>
            <person name="Tautz D."/>
            <person name="Tomoyasu Y."/>
            <person name="Trauner J."/>
            <person name="Van der Zee M."/>
            <person name="Vervoort M."/>
            <person name="Wittkopp N."/>
            <person name="Wimmer E.A."/>
            <person name="Yang X."/>
            <person name="Jones A.K."/>
            <person name="Sattelle D.B."/>
            <person name="Ebert P.R."/>
            <person name="Nelson D."/>
            <person name="Scott J.G."/>
            <person name="Beeman R.W."/>
            <person name="Muthukrishnan S."/>
            <person name="Kramer K.J."/>
            <person name="Arakane Y."/>
            <person name="Beeman R.W."/>
            <person name="Zhu Q."/>
            <person name="Hogenkamp D."/>
            <person name="Dixit R."/>
            <person name="Oppert B."/>
            <person name="Jiang H."/>
            <person name="Zou Z."/>
            <person name="Marshall J."/>
            <person name="Elpidina E."/>
            <person name="Vinokurov K."/>
            <person name="Oppert C."/>
            <person name="Zou Z."/>
            <person name="Evans J."/>
            <person name="Lu Z."/>
            <person name="Zhao P."/>
            <person name="Sumathipala N."/>
            <person name="Altincicek B."/>
            <person name="Vilcinskas A."/>
            <person name="Williams M."/>
            <person name="Hultmark D."/>
            <person name="Hetru C."/>
            <person name="Jiang H."/>
            <person name="Grimmelikhuijzen C.J."/>
            <person name="Hauser F."/>
            <person name="Cazzamali G."/>
            <person name="Williamson M."/>
            <person name="Park Y."/>
            <person name="Li B."/>
            <person name="Tanaka Y."/>
            <person name="Predel R."/>
            <person name="Neupert S."/>
            <person name="Schachtner J."/>
            <person name="Verleyen P."/>
            <person name="Raible F."/>
            <person name="Bork P."/>
            <person name="Friedrich M."/>
            <person name="Walden K.K."/>
            <person name="Robertson H.M."/>
            <person name="Angeli S."/>
            <person name="Foret S."/>
            <person name="Bucher G."/>
            <person name="Schuetz S."/>
            <person name="Maleszka R."/>
            <person name="Wimmer E.A."/>
            <person name="Beeman R.W."/>
            <person name="Lorenzen M."/>
            <person name="Tomoyasu Y."/>
            <person name="Miller S.C."/>
            <person name="Grossmann D."/>
            <person name="Bucher G."/>
        </authorList>
    </citation>
    <scope>NUCLEOTIDE SEQUENCE [LARGE SCALE GENOMIC DNA]</scope>
    <source>
        <strain evidence="2 3">Georgia GA2</strain>
    </source>
</reference>
<name>D6WKF4_TRICA</name>
<dbReference type="PhylomeDB" id="D6WKF4"/>
<feature type="chain" id="PRO_5003089501" evidence="1">
    <location>
        <begin position="19"/>
        <end position="187"/>
    </location>
</feature>
<accession>D6WKF4</accession>
<dbReference type="OrthoDB" id="8192724at2759"/>
<dbReference type="KEGG" id="tca:103312994"/>